<feature type="repeat" description="RCC1" evidence="1">
    <location>
        <begin position="402"/>
        <end position="457"/>
    </location>
</feature>
<sequence>PYHYHYYENKKEKEKEEEEEEEKYGDENDKILSTADQLEIINKKNLLQEFSDDEYKEFLSLENICQEHLKKTKQEAEFQQDISSVYFTPAVLRLPIGIFLPIKSVSIGLSHIAILDNYGQVFASGTFIIENSAIGLYGKAGHYPKYQRNFIHVRHCQKQNNKIGPLPCISKISSGAHHFLMLSVMVLFLNMVLLNLDNVCQIEKLIYCLVVVEKFFMLKVWSHLVILHVVITITLSFQKIVNIFIAGDKMFIYNVAILCRQIKYTLIHIFTILDMIAAPKIVNFYENDNNENGHCDTYEKNNIMNYDSIGEIKQICAGNHFTVLLTMNHQVFTFGRNACRQLGRGTFRNDPVRKMDSNNPKDFVWQEASPDLCRLVTLLDGIKIDWIGAGTDHWFAHDSDTGHVYAFGDSSEGRCGVGKWKSARGRSAFDHLNIDLNLFNVAGAVGGSNHSLFLIQPKASSQSSQQSFSFEIQQQQITFSEPSKRTLSQISSRKEGDNDNRKDKEASTPVSKKRRTTKNT</sequence>
<dbReference type="InterPro" id="IPR000408">
    <property type="entry name" value="Reg_chr_condens"/>
</dbReference>
<organism evidence="4 5">
    <name type="scientific">Reticulomyxa filosa</name>
    <dbReference type="NCBI Taxonomy" id="46433"/>
    <lineage>
        <taxon>Eukaryota</taxon>
        <taxon>Sar</taxon>
        <taxon>Rhizaria</taxon>
        <taxon>Retaria</taxon>
        <taxon>Foraminifera</taxon>
        <taxon>Monothalamids</taxon>
        <taxon>Reticulomyxidae</taxon>
        <taxon>Reticulomyxa</taxon>
    </lineage>
</organism>
<feature type="transmembrane region" description="Helical" evidence="3">
    <location>
        <begin position="176"/>
        <end position="196"/>
    </location>
</feature>
<feature type="compositionally biased region" description="Basic and acidic residues" evidence="2">
    <location>
        <begin position="492"/>
        <end position="506"/>
    </location>
</feature>
<keyword evidence="3" id="KW-0472">Membrane</keyword>
<feature type="region of interest" description="Disordered" evidence="2">
    <location>
        <begin position="473"/>
        <end position="520"/>
    </location>
</feature>
<evidence type="ECO:0000313" key="4">
    <source>
        <dbReference type="EMBL" id="ETO23168.1"/>
    </source>
</evidence>
<dbReference type="PANTHER" id="PTHR45982">
    <property type="entry name" value="REGULATOR OF CHROMOSOME CONDENSATION"/>
    <property type="match status" value="1"/>
</dbReference>
<feature type="region of interest" description="Disordered" evidence="2">
    <location>
        <begin position="1"/>
        <end position="27"/>
    </location>
</feature>
<feature type="compositionally biased region" description="Basic and acidic residues" evidence="2">
    <location>
        <begin position="1"/>
        <end position="14"/>
    </location>
</feature>
<dbReference type="PANTHER" id="PTHR45982:SF1">
    <property type="entry name" value="REGULATOR OF CHROMOSOME CONDENSATION"/>
    <property type="match status" value="1"/>
</dbReference>
<evidence type="ECO:0000256" key="2">
    <source>
        <dbReference type="SAM" id="MobiDB-lite"/>
    </source>
</evidence>
<accession>X6NB91</accession>
<dbReference type="OrthoDB" id="61110at2759"/>
<keyword evidence="3" id="KW-1133">Transmembrane helix</keyword>
<feature type="non-terminal residue" evidence="4">
    <location>
        <position position="1"/>
    </location>
</feature>
<reference evidence="4 5" key="1">
    <citation type="journal article" date="2013" name="Curr. Biol.">
        <title>The Genome of the Foraminiferan Reticulomyxa filosa.</title>
        <authorList>
            <person name="Glockner G."/>
            <person name="Hulsmann N."/>
            <person name="Schleicher M."/>
            <person name="Noegel A.A."/>
            <person name="Eichinger L."/>
            <person name="Gallinger C."/>
            <person name="Pawlowski J."/>
            <person name="Sierra R."/>
            <person name="Euteneuer U."/>
            <person name="Pillet L."/>
            <person name="Moustafa A."/>
            <person name="Platzer M."/>
            <person name="Groth M."/>
            <person name="Szafranski K."/>
            <person name="Schliwa M."/>
        </authorList>
    </citation>
    <scope>NUCLEOTIDE SEQUENCE [LARGE SCALE GENOMIC DNA]</scope>
</reference>
<feature type="transmembrane region" description="Helical" evidence="3">
    <location>
        <begin position="216"/>
        <end position="237"/>
    </location>
</feature>
<proteinExistence type="predicted"/>
<evidence type="ECO:0000313" key="5">
    <source>
        <dbReference type="Proteomes" id="UP000023152"/>
    </source>
</evidence>
<dbReference type="PROSITE" id="PS50012">
    <property type="entry name" value="RCC1_3"/>
    <property type="match status" value="1"/>
</dbReference>
<comment type="caution">
    <text evidence="4">The sequence shown here is derived from an EMBL/GenBank/DDBJ whole genome shotgun (WGS) entry which is preliminary data.</text>
</comment>
<dbReference type="InterPro" id="IPR009091">
    <property type="entry name" value="RCC1/BLIP-II"/>
</dbReference>
<dbReference type="AlphaFoldDB" id="X6NB91"/>
<dbReference type="EMBL" id="ASPP01010148">
    <property type="protein sequence ID" value="ETO23168.1"/>
    <property type="molecule type" value="Genomic_DNA"/>
</dbReference>
<gene>
    <name evidence="4" type="ORF">RFI_14017</name>
</gene>
<dbReference type="Gene3D" id="2.130.10.30">
    <property type="entry name" value="Regulator of chromosome condensation 1/beta-lactamase-inhibitor protein II"/>
    <property type="match status" value="1"/>
</dbReference>
<feature type="compositionally biased region" description="Basic residues" evidence="2">
    <location>
        <begin position="511"/>
        <end position="520"/>
    </location>
</feature>
<feature type="compositionally biased region" description="Acidic residues" evidence="2">
    <location>
        <begin position="15"/>
        <end position="24"/>
    </location>
</feature>
<dbReference type="InterPro" id="IPR051553">
    <property type="entry name" value="Ran_GTPase-activating"/>
</dbReference>
<dbReference type="Proteomes" id="UP000023152">
    <property type="component" value="Unassembled WGS sequence"/>
</dbReference>
<evidence type="ECO:0000256" key="1">
    <source>
        <dbReference type="PROSITE-ProRule" id="PRU00235"/>
    </source>
</evidence>
<keyword evidence="5" id="KW-1185">Reference proteome</keyword>
<name>X6NB91_RETFI</name>
<evidence type="ECO:0000256" key="3">
    <source>
        <dbReference type="SAM" id="Phobius"/>
    </source>
</evidence>
<dbReference type="SUPFAM" id="SSF50985">
    <property type="entry name" value="RCC1/BLIP-II"/>
    <property type="match status" value="2"/>
</dbReference>
<keyword evidence="3" id="KW-0812">Transmembrane</keyword>
<protein>
    <submittedName>
        <fullName evidence="4">Uncharacterized protein</fullName>
    </submittedName>
</protein>